<dbReference type="EnsemblMetazoa" id="PPAI000112-RA">
    <property type="protein sequence ID" value="PPAI000112-PA"/>
    <property type="gene ID" value="PPAI000112"/>
</dbReference>
<dbReference type="EMBL" id="AJVK01002076">
    <property type="status" value="NOT_ANNOTATED_CDS"/>
    <property type="molecule type" value="Genomic_DNA"/>
</dbReference>
<organism evidence="2 3">
    <name type="scientific">Phlebotomus papatasi</name>
    <name type="common">Sandfly</name>
    <dbReference type="NCBI Taxonomy" id="29031"/>
    <lineage>
        <taxon>Eukaryota</taxon>
        <taxon>Metazoa</taxon>
        <taxon>Ecdysozoa</taxon>
        <taxon>Arthropoda</taxon>
        <taxon>Hexapoda</taxon>
        <taxon>Insecta</taxon>
        <taxon>Pterygota</taxon>
        <taxon>Neoptera</taxon>
        <taxon>Endopterygota</taxon>
        <taxon>Diptera</taxon>
        <taxon>Nematocera</taxon>
        <taxon>Psychodoidea</taxon>
        <taxon>Psychodidae</taxon>
        <taxon>Phlebotomus</taxon>
        <taxon>Phlebotomus</taxon>
    </lineage>
</organism>
<dbReference type="PROSITE" id="PS50878">
    <property type="entry name" value="RT_POL"/>
    <property type="match status" value="1"/>
</dbReference>
<dbReference type="SUPFAM" id="SSF56672">
    <property type="entry name" value="DNA/RNA polymerases"/>
    <property type="match status" value="1"/>
</dbReference>
<dbReference type="GO" id="GO:0071897">
    <property type="term" value="P:DNA biosynthetic process"/>
    <property type="evidence" value="ECO:0007669"/>
    <property type="project" value="UniProtKB-ARBA"/>
</dbReference>
<evidence type="ECO:0000313" key="2">
    <source>
        <dbReference type="EnsemblMetazoa" id="PPAI000112-PA"/>
    </source>
</evidence>
<dbReference type="Proteomes" id="UP000092462">
    <property type="component" value="Unassembled WGS sequence"/>
</dbReference>
<sequence>MECVLGVPQGSVLGPLLFLIYANSLLSGMLLGSPTAYADDVAILYENTCIEAIEHDIRIDLLRIREWLDFHGMMMSPKTVLMWFGRRREELTGVVCHSRRCPSPHGSCINNCIVIQKVDNFKYLGLIVDGALKWNEHIEKIQCNMRAVSRQMYVLRSSCSPQLLRSFYFALGQSRLSYGIIFWGGTYEAHTKHLLVAHKAILRTMSFAGWRDHSGPLFTRWGILPLYHLYVLRIFELFHNGSNRSVQPAILIRNDCNYRRNEILEIPRPTTEAFKRSINYLAPLVVNNINARVQRLTRSEVKAHFVDGSNFFRNKSTSEPDLSDSSPPQTSRWHKKLPHEYITVDELGFHRRRRPPEIYTRSNICLYNVSEPCLPFSALKTEYRRRFDDPPCPPPPRSPLLRRPTSLKVSEAKSMETESEHRGKFRLFLEEELSNCRQSAYKFPENLKLSGEVEYRPEYSTSYVPYSMLEVKRIIQDRPLQEITNRQCFPMSNIPSEGDKMYNPEYRSQFVEFPGIEKSHSIPQMNNIRLQGDFQGIPEYAEKFKSYESVSRSTPIRKPDNLSLRGEIEVRPEYREKFREHERSALERCQLMRKDDHLKMGGDFSKRPPEYFESFKDHNITAPPQRAKPREPFLNLKGTTEFNPEYRCRFLDFPRSRPVTRKPDSHFRLSAMPDGTYIKRFTKNPGPAPNIHSPPENLPFEALPEYRKAKTDYIIKERTPSRDRIPSAVVPRKDINDNSERRRRPSIAPKDVPSSPTFRLMVENVDDPAPARFRSPKFGRRAAGSGVEIDENSTRIRERVSVVEGNSKYTAKGKDANGNAFVVLKQPQKHSEWMKPKWYEDAS</sequence>
<evidence type="ECO:0000256" key="1">
    <source>
        <dbReference type="SAM" id="MobiDB-lite"/>
    </source>
</evidence>
<dbReference type="InterPro" id="IPR043502">
    <property type="entry name" value="DNA/RNA_pol_sf"/>
</dbReference>
<dbReference type="VEuPathDB" id="VectorBase:PPAI000112"/>
<evidence type="ECO:0000313" key="3">
    <source>
        <dbReference type="Proteomes" id="UP000092462"/>
    </source>
</evidence>
<dbReference type="PANTHER" id="PTHR33332">
    <property type="entry name" value="REVERSE TRANSCRIPTASE DOMAIN-CONTAINING PROTEIN"/>
    <property type="match status" value="1"/>
</dbReference>
<reference evidence="2" key="1">
    <citation type="submission" date="2022-08" db="UniProtKB">
        <authorList>
            <consortium name="EnsemblMetazoa"/>
        </authorList>
    </citation>
    <scope>IDENTIFICATION</scope>
    <source>
        <strain evidence="2">Israel</strain>
    </source>
</reference>
<feature type="region of interest" description="Disordered" evidence="1">
    <location>
        <begin position="387"/>
        <end position="416"/>
    </location>
</feature>
<feature type="region of interest" description="Disordered" evidence="1">
    <location>
        <begin position="731"/>
        <end position="754"/>
    </location>
</feature>
<name>A0A1B0GLV5_PHLPP</name>
<protein>
    <submittedName>
        <fullName evidence="2">Uncharacterized protein</fullName>
    </submittedName>
</protein>
<dbReference type="VEuPathDB" id="VectorBase:PPAPM1_000568"/>
<feature type="compositionally biased region" description="Basic and acidic residues" evidence="1">
    <location>
        <begin position="731"/>
        <end position="740"/>
    </location>
</feature>
<dbReference type="InterPro" id="IPR000477">
    <property type="entry name" value="RT_dom"/>
</dbReference>
<accession>A0A1B0GLV5</accession>
<dbReference type="Pfam" id="PF00078">
    <property type="entry name" value="RVT_1"/>
    <property type="match status" value="1"/>
</dbReference>
<keyword evidence="3" id="KW-1185">Reference proteome</keyword>
<proteinExistence type="predicted"/>
<dbReference type="AlphaFoldDB" id="A0A1B0GLV5"/>